<dbReference type="AlphaFoldDB" id="A0A5C8KIS7"/>
<dbReference type="GO" id="GO:0005829">
    <property type="term" value="C:cytosol"/>
    <property type="evidence" value="ECO:0007669"/>
    <property type="project" value="TreeGrafter"/>
</dbReference>
<comment type="cofactor">
    <cofactor evidence="6">
        <name>Mg(2+)</name>
        <dbReference type="ChEBI" id="CHEBI:18420"/>
    </cofactor>
    <text evidence="6">Binds 1 Mg(2+) ion per monomer.</text>
</comment>
<accession>A0A5C8KIS7</accession>
<protein>
    <recommendedName>
        <fullName evidence="4 6">dTDP-4-dehydrorhamnose reductase</fullName>
        <ecNumber evidence="3 6">1.1.1.133</ecNumber>
    </recommendedName>
</protein>
<name>A0A5C8KIS7_9GAMM</name>
<dbReference type="Proteomes" id="UP000321248">
    <property type="component" value="Unassembled WGS sequence"/>
</dbReference>
<evidence type="ECO:0000256" key="2">
    <source>
        <dbReference type="ARBA" id="ARBA00010944"/>
    </source>
</evidence>
<dbReference type="EC" id="1.1.1.133" evidence="3 6"/>
<evidence type="ECO:0000259" key="7">
    <source>
        <dbReference type="Pfam" id="PF04321"/>
    </source>
</evidence>
<comment type="similarity">
    <text evidence="2 6">Belongs to the dTDP-4-dehydrorhamnose reductase family.</text>
</comment>
<dbReference type="Gene3D" id="3.40.50.720">
    <property type="entry name" value="NAD(P)-binding Rossmann-like Domain"/>
    <property type="match status" value="1"/>
</dbReference>
<comment type="pathway">
    <text evidence="1 6">Carbohydrate biosynthesis; dTDP-L-rhamnose biosynthesis.</text>
</comment>
<dbReference type="InterPro" id="IPR005913">
    <property type="entry name" value="dTDP_dehydrorham_reduct"/>
</dbReference>
<proteinExistence type="inferred from homology"/>
<evidence type="ECO:0000256" key="6">
    <source>
        <dbReference type="RuleBase" id="RU364082"/>
    </source>
</evidence>
<comment type="catalytic activity">
    <reaction evidence="5 6">
        <text>dTDP-beta-L-rhamnose + NADP(+) = dTDP-4-dehydro-beta-L-rhamnose + NADPH + H(+)</text>
        <dbReference type="Rhea" id="RHEA:21796"/>
        <dbReference type="ChEBI" id="CHEBI:15378"/>
        <dbReference type="ChEBI" id="CHEBI:57510"/>
        <dbReference type="ChEBI" id="CHEBI:57783"/>
        <dbReference type="ChEBI" id="CHEBI:58349"/>
        <dbReference type="ChEBI" id="CHEBI:62830"/>
        <dbReference type="EC" id="1.1.1.133"/>
    </reaction>
</comment>
<dbReference type="Pfam" id="PF04321">
    <property type="entry name" value="RmlD_sub_bind"/>
    <property type="match status" value="1"/>
</dbReference>
<evidence type="ECO:0000313" key="9">
    <source>
        <dbReference type="Proteomes" id="UP000321248"/>
    </source>
</evidence>
<dbReference type="GO" id="GO:0019305">
    <property type="term" value="P:dTDP-rhamnose biosynthetic process"/>
    <property type="evidence" value="ECO:0007669"/>
    <property type="project" value="UniProtKB-UniPathway"/>
</dbReference>
<dbReference type="NCBIfam" id="TIGR01214">
    <property type="entry name" value="rmlD"/>
    <property type="match status" value="1"/>
</dbReference>
<dbReference type="CDD" id="cd05254">
    <property type="entry name" value="dTDP_HR_like_SDR_e"/>
    <property type="match status" value="1"/>
</dbReference>
<organism evidence="8 9">
    <name type="scientific">Alkalisalibacterium limincola</name>
    <dbReference type="NCBI Taxonomy" id="2699169"/>
    <lineage>
        <taxon>Bacteria</taxon>
        <taxon>Pseudomonadati</taxon>
        <taxon>Pseudomonadota</taxon>
        <taxon>Gammaproteobacteria</taxon>
        <taxon>Lysobacterales</taxon>
        <taxon>Lysobacteraceae</taxon>
        <taxon>Alkalisalibacterium</taxon>
    </lineage>
</organism>
<evidence type="ECO:0000256" key="1">
    <source>
        <dbReference type="ARBA" id="ARBA00004781"/>
    </source>
</evidence>
<comment type="function">
    <text evidence="6">Catalyzes the reduction of dTDP-6-deoxy-L-lyxo-4-hexulose to yield dTDP-L-rhamnose.</text>
</comment>
<dbReference type="RefSeq" id="WP_147892475.1">
    <property type="nucleotide sequence ID" value="NZ_VRTS01000010.1"/>
</dbReference>
<dbReference type="PANTHER" id="PTHR10491:SF4">
    <property type="entry name" value="METHIONINE ADENOSYLTRANSFERASE 2 SUBUNIT BETA"/>
    <property type="match status" value="1"/>
</dbReference>
<dbReference type="EMBL" id="VRTS01000010">
    <property type="protein sequence ID" value="TXK59861.1"/>
    <property type="molecule type" value="Genomic_DNA"/>
</dbReference>
<gene>
    <name evidence="8" type="primary">rfbD</name>
    <name evidence="8" type="ORF">FU658_13035</name>
</gene>
<keyword evidence="6" id="KW-0521">NADP</keyword>
<dbReference type="GO" id="GO:0008831">
    <property type="term" value="F:dTDP-4-dehydrorhamnose reductase activity"/>
    <property type="evidence" value="ECO:0007669"/>
    <property type="project" value="UniProtKB-EC"/>
</dbReference>
<dbReference type="PANTHER" id="PTHR10491">
    <property type="entry name" value="DTDP-4-DEHYDRORHAMNOSE REDUCTASE"/>
    <property type="match status" value="1"/>
</dbReference>
<feature type="domain" description="RmlD-like substrate binding" evidence="7">
    <location>
        <begin position="1"/>
        <end position="295"/>
    </location>
</feature>
<dbReference type="UniPathway" id="UPA00281"/>
<evidence type="ECO:0000256" key="4">
    <source>
        <dbReference type="ARBA" id="ARBA00017099"/>
    </source>
</evidence>
<keyword evidence="9" id="KW-1185">Reference proteome</keyword>
<dbReference type="InterPro" id="IPR029903">
    <property type="entry name" value="RmlD-like-bd"/>
</dbReference>
<comment type="caution">
    <text evidence="8">The sequence shown here is derived from an EMBL/GenBank/DDBJ whole genome shotgun (WGS) entry which is preliminary data.</text>
</comment>
<sequence length="300" mass="31722">MKVLVFGANGQVGHELLRSLSPLGQVSPCTRDGRGAGGGKALGCDLAKPGEAQALVRGLAPDLVVNASAYTAVDRAEEEAGLASRINSGAVAEIAEACAEQGSRLIHFSTDYVFDGSASRPYRESDPVAPVSAYGRSKLAGEQAIADSGVRHAIFRLAWVYAARGRNFALTMLRLAGERDELGVVDDQVGAPTPARWIADATAQVAHAHGDLEGVYHLAPAGETSWFGYCRTLLESARAAGVLQRLPELRALTTADYPTPARRPAYSCLDSGKLFSDTGLSLPHWQQGVDQLVGDLARNR</sequence>
<evidence type="ECO:0000256" key="3">
    <source>
        <dbReference type="ARBA" id="ARBA00012929"/>
    </source>
</evidence>
<dbReference type="Gene3D" id="3.90.25.10">
    <property type="entry name" value="UDP-galactose 4-epimerase, domain 1"/>
    <property type="match status" value="1"/>
</dbReference>
<dbReference type="InterPro" id="IPR036291">
    <property type="entry name" value="NAD(P)-bd_dom_sf"/>
</dbReference>
<dbReference type="GO" id="GO:0009243">
    <property type="term" value="P:O antigen biosynthetic process"/>
    <property type="evidence" value="ECO:0007669"/>
    <property type="project" value="UniProtKB-UniPathway"/>
</dbReference>
<evidence type="ECO:0000256" key="5">
    <source>
        <dbReference type="ARBA" id="ARBA00048200"/>
    </source>
</evidence>
<keyword evidence="6 8" id="KW-0560">Oxidoreductase</keyword>
<dbReference type="UniPathway" id="UPA00124"/>
<evidence type="ECO:0000313" key="8">
    <source>
        <dbReference type="EMBL" id="TXK59861.1"/>
    </source>
</evidence>
<reference evidence="8 9" key="1">
    <citation type="submission" date="2019-08" db="EMBL/GenBank/DDBJ databases">
        <authorList>
            <person name="Karlyshev A.V."/>
        </authorList>
    </citation>
    <scope>NUCLEOTIDE SEQUENCE [LARGE SCALE GENOMIC DNA]</scope>
    <source>
        <strain evidence="8 9">Alg18-2.2</strain>
    </source>
</reference>
<dbReference type="SUPFAM" id="SSF51735">
    <property type="entry name" value="NAD(P)-binding Rossmann-fold domains"/>
    <property type="match status" value="1"/>
</dbReference>
<dbReference type="OrthoDB" id="9803892at2"/>